<keyword evidence="5" id="KW-0325">Glycoprotein</keyword>
<dbReference type="Pfam" id="PF00450">
    <property type="entry name" value="Peptidase_S10"/>
    <property type="match status" value="2"/>
</dbReference>
<keyword evidence="4 6" id="KW-0378">Hydrolase</keyword>
<evidence type="ECO:0000256" key="7">
    <source>
        <dbReference type="SAM" id="MobiDB-lite"/>
    </source>
</evidence>
<evidence type="ECO:0000313" key="10">
    <source>
        <dbReference type="Proteomes" id="UP001301769"/>
    </source>
</evidence>
<feature type="region of interest" description="Disordered" evidence="7">
    <location>
        <begin position="628"/>
        <end position="647"/>
    </location>
</feature>
<dbReference type="InterPro" id="IPR029058">
    <property type="entry name" value="AB_hydrolase_fold"/>
</dbReference>
<evidence type="ECO:0000256" key="4">
    <source>
        <dbReference type="ARBA" id="ARBA00022801"/>
    </source>
</evidence>
<dbReference type="PROSITE" id="PS00131">
    <property type="entry name" value="CARBOXYPEPT_SER_SER"/>
    <property type="match status" value="1"/>
</dbReference>
<dbReference type="InterPro" id="IPR018202">
    <property type="entry name" value="Ser_caboxypep_ser_AS"/>
</dbReference>
<dbReference type="GO" id="GO:0006508">
    <property type="term" value="P:proteolysis"/>
    <property type="evidence" value="ECO:0007669"/>
    <property type="project" value="UniProtKB-KW"/>
</dbReference>
<organism evidence="9 10">
    <name type="scientific">Rhypophila decipiens</name>
    <dbReference type="NCBI Taxonomy" id="261697"/>
    <lineage>
        <taxon>Eukaryota</taxon>
        <taxon>Fungi</taxon>
        <taxon>Dikarya</taxon>
        <taxon>Ascomycota</taxon>
        <taxon>Pezizomycotina</taxon>
        <taxon>Sordariomycetes</taxon>
        <taxon>Sordariomycetidae</taxon>
        <taxon>Sordariales</taxon>
        <taxon>Naviculisporaceae</taxon>
        <taxon>Rhypophila</taxon>
    </lineage>
</organism>
<proteinExistence type="inferred from homology"/>
<evidence type="ECO:0000256" key="5">
    <source>
        <dbReference type="ARBA" id="ARBA00023180"/>
    </source>
</evidence>
<keyword evidence="8" id="KW-0812">Transmembrane</keyword>
<keyword evidence="2 6" id="KW-0121">Carboxypeptidase</keyword>
<reference evidence="9" key="2">
    <citation type="submission" date="2023-05" db="EMBL/GenBank/DDBJ databases">
        <authorList>
            <consortium name="Lawrence Berkeley National Laboratory"/>
            <person name="Steindorff A."/>
            <person name="Hensen N."/>
            <person name="Bonometti L."/>
            <person name="Westerberg I."/>
            <person name="Brannstrom I.O."/>
            <person name="Guillou S."/>
            <person name="Cros-Aarteil S."/>
            <person name="Calhoun S."/>
            <person name="Haridas S."/>
            <person name="Kuo A."/>
            <person name="Mondo S."/>
            <person name="Pangilinan J."/>
            <person name="Riley R."/>
            <person name="Labutti K."/>
            <person name="Andreopoulos B."/>
            <person name="Lipzen A."/>
            <person name="Chen C."/>
            <person name="Yanf M."/>
            <person name="Daum C."/>
            <person name="Ng V."/>
            <person name="Clum A."/>
            <person name="Ohm R."/>
            <person name="Martin F."/>
            <person name="Silar P."/>
            <person name="Natvig D."/>
            <person name="Lalanne C."/>
            <person name="Gautier V."/>
            <person name="Ament-Velasquez S.L."/>
            <person name="Kruys A."/>
            <person name="Hutchinson M.I."/>
            <person name="Powell A.J."/>
            <person name="Barry K."/>
            <person name="Miller A.N."/>
            <person name="Grigoriev I.V."/>
            <person name="Debuchy R."/>
            <person name="Gladieux P."/>
            <person name="Thoren M.H."/>
            <person name="Johannesson H."/>
        </authorList>
    </citation>
    <scope>NUCLEOTIDE SEQUENCE</scope>
    <source>
        <strain evidence="9">PSN293</strain>
    </source>
</reference>
<dbReference type="Gene3D" id="3.40.50.1820">
    <property type="entry name" value="alpha/beta hydrolase"/>
    <property type="match status" value="1"/>
</dbReference>
<keyword evidence="8" id="KW-0472">Membrane</keyword>
<feature type="signal peptide" evidence="6">
    <location>
        <begin position="1"/>
        <end position="29"/>
    </location>
</feature>
<keyword evidence="8" id="KW-1133">Transmembrane helix</keyword>
<evidence type="ECO:0000256" key="3">
    <source>
        <dbReference type="ARBA" id="ARBA00022670"/>
    </source>
</evidence>
<dbReference type="InterPro" id="IPR001563">
    <property type="entry name" value="Peptidase_S10"/>
</dbReference>
<dbReference type="InterPro" id="IPR033124">
    <property type="entry name" value="Ser_caboxypep_his_AS"/>
</dbReference>
<comment type="caution">
    <text evidence="9">The sequence shown here is derived from an EMBL/GenBank/DDBJ whole genome shotgun (WGS) entry which is preliminary data.</text>
</comment>
<dbReference type="PANTHER" id="PTHR11802:SF64">
    <property type="entry name" value="CARBOXYPEPTIDASE"/>
    <property type="match status" value="1"/>
</dbReference>
<evidence type="ECO:0000256" key="8">
    <source>
        <dbReference type="SAM" id="Phobius"/>
    </source>
</evidence>
<feature type="transmembrane region" description="Helical" evidence="8">
    <location>
        <begin position="662"/>
        <end position="684"/>
    </location>
</feature>
<accession>A0AAN6XZI4</accession>
<dbReference type="EMBL" id="MU858203">
    <property type="protein sequence ID" value="KAK4209486.1"/>
    <property type="molecule type" value="Genomic_DNA"/>
</dbReference>
<comment type="similarity">
    <text evidence="1 6">Belongs to the peptidase S10 family.</text>
</comment>
<dbReference type="AlphaFoldDB" id="A0AAN6XZI4"/>
<keyword evidence="3 6" id="KW-0645">Protease</keyword>
<dbReference type="Proteomes" id="UP001301769">
    <property type="component" value="Unassembled WGS sequence"/>
</dbReference>
<evidence type="ECO:0000313" key="9">
    <source>
        <dbReference type="EMBL" id="KAK4209486.1"/>
    </source>
</evidence>
<reference evidence="9" key="1">
    <citation type="journal article" date="2023" name="Mol. Phylogenet. Evol.">
        <title>Genome-scale phylogeny and comparative genomics of the fungal order Sordariales.</title>
        <authorList>
            <person name="Hensen N."/>
            <person name="Bonometti L."/>
            <person name="Westerberg I."/>
            <person name="Brannstrom I.O."/>
            <person name="Guillou S."/>
            <person name="Cros-Aarteil S."/>
            <person name="Calhoun S."/>
            <person name="Haridas S."/>
            <person name="Kuo A."/>
            <person name="Mondo S."/>
            <person name="Pangilinan J."/>
            <person name="Riley R."/>
            <person name="LaButti K."/>
            <person name="Andreopoulos B."/>
            <person name="Lipzen A."/>
            <person name="Chen C."/>
            <person name="Yan M."/>
            <person name="Daum C."/>
            <person name="Ng V."/>
            <person name="Clum A."/>
            <person name="Steindorff A."/>
            <person name="Ohm R.A."/>
            <person name="Martin F."/>
            <person name="Silar P."/>
            <person name="Natvig D.O."/>
            <person name="Lalanne C."/>
            <person name="Gautier V."/>
            <person name="Ament-Velasquez S.L."/>
            <person name="Kruys A."/>
            <person name="Hutchinson M.I."/>
            <person name="Powell A.J."/>
            <person name="Barry K."/>
            <person name="Miller A.N."/>
            <person name="Grigoriev I.V."/>
            <person name="Debuchy R."/>
            <person name="Gladieux P."/>
            <person name="Hiltunen Thoren M."/>
            <person name="Johannesson H."/>
        </authorList>
    </citation>
    <scope>NUCLEOTIDE SEQUENCE</scope>
    <source>
        <strain evidence="9">PSN293</strain>
    </source>
</reference>
<dbReference type="PROSITE" id="PS00560">
    <property type="entry name" value="CARBOXYPEPT_SER_HIS"/>
    <property type="match status" value="1"/>
</dbReference>
<sequence>MITPRFLGTCLSFLSAGLSLGVSAQAANSSDITTVNSTAVPGAYLTYKQTTVCETTPDVKSYSGYVHLAPNTVPGQDYEIHTYFWFFESRKDASTAPLTLWLQGGPGAPSVTSPISENGPCTVNRDSTTTELNPFSWNNEVNMLYIDQPVQTGFSYDSLVSGTVDEVASPFAVEDVGPLNDNRPSNFTHPAGTFSSQNMSTTTNTTGQAAEVMWNVMQVWMQDFPKYTSPNKTFSIWSESYGGHYGPIFADFFTQQSNKMTSSNSNTTSPSSNNLKPLQVDTVGIINGCIDSEIQIPFYPEFAFNNTYGIKAINETVYRAILEKGIPLCKNLTDACLQLADEKDAGFKGNNEEVNKACQGAFNACFAGVHVPYFLSGRNVFDITSPILSSFPPKFAAGYLNRQDVQQDLGVPLNFTGLASSVSQVFNNTGDFMRGNSLSSLARLLDNGVKVALVYGDKDYQCNWLGGEKVSLDLVGKLAGDLVSGQKFLQAGYADIKTDSAAESGGLVRQVGSLSFSRVYGAGHSVPYYRPQVAQEIFHRVTFNRDIATGEIDLSKNASQYSTTGSASAFTSSVNPPEDEKLTTTRDCYIWDILETCDKTQKQFIANGTAITEDFIMVGFKTPDGKEVRSGKGGAVGREGGGGGGGGNVSVPISKAAATTGVAGRFAAMSTAGLVAVSIIIGILF</sequence>
<dbReference type="PRINTS" id="PR00724">
    <property type="entry name" value="CRBOXYPTASEC"/>
</dbReference>
<gene>
    <name evidence="9" type="ORF">QBC37DRAFT_450155</name>
</gene>
<dbReference type="PANTHER" id="PTHR11802">
    <property type="entry name" value="SERINE PROTEASE FAMILY S10 SERINE CARBOXYPEPTIDASE"/>
    <property type="match status" value="1"/>
</dbReference>
<name>A0AAN6XZI4_9PEZI</name>
<feature type="chain" id="PRO_5042664874" description="Carboxypeptidase" evidence="6">
    <location>
        <begin position="30"/>
        <end position="685"/>
    </location>
</feature>
<evidence type="ECO:0000256" key="1">
    <source>
        <dbReference type="ARBA" id="ARBA00009431"/>
    </source>
</evidence>
<keyword evidence="6" id="KW-0732">Signal</keyword>
<evidence type="ECO:0000256" key="2">
    <source>
        <dbReference type="ARBA" id="ARBA00022645"/>
    </source>
</evidence>
<evidence type="ECO:0000256" key="6">
    <source>
        <dbReference type="RuleBase" id="RU361156"/>
    </source>
</evidence>
<keyword evidence="10" id="KW-1185">Reference proteome</keyword>
<protein>
    <recommendedName>
        <fullName evidence="6">Carboxypeptidase</fullName>
        <ecNumber evidence="6">3.4.16.-</ecNumber>
    </recommendedName>
</protein>
<feature type="compositionally biased region" description="Gly residues" evidence="7">
    <location>
        <begin position="631"/>
        <end position="647"/>
    </location>
</feature>
<dbReference type="SUPFAM" id="SSF53474">
    <property type="entry name" value="alpha/beta-Hydrolases"/>
    <property type="match status" value="1"/>
</dbReference>
<dbReference type="GO" id="GO:0000324">
    <property type="term" value="C:fungal-type vacuole"/>
    <property type="evidence" value="ECO:0007669"/>
    <property type="project" value="TreeGrafter"/>
</dbReference>
<dbReference type="GO" id="GO:0004185">
    <property type="term" value="F:serine-type carboxypeptidase activity"/>
    <property type="evidence" value="ECO:0007669"/>
    <property type="project" value="UniProtKB-UniRule"/>
</dbReference>
<dbReference type="EC" id="3.4.16.-" evidence="6"/>